<sequence>MYHPYGTLLTYGVLSRTGAFNVLQTLASTSIPKLSTQIVILKINSLTPMGLITPISITYNVLYNLHYPTCQLSPSNFPPKLISLPPQLISLFSMFLQTSVYFTLFSLSLSHVYTTWCTKP</sequence>
<protein>
    <submittedName>
        <fullName evidence="2">Uncharacterized protein</fullName>
    </submittedName>
</protein>
<reference evidence="2" key="1">
    <citation type="submission" date="2021-05" db="EMBL/GenBank/DDBJ databases">
        <authorList>
            <person name="Alioto T."/>
            <person name="Alioto T."/>
            <person name="Gomez Garrido J."/>
        </authorList>
    </citation>
    <scope>NUCLEOTIDE SEQUENCE</scope>
</reference>
<accession>A0A8D8TPY5</accession>
<keyword evidence="1" id="KW-0472">Membrane</keyword>
<name>A0A8D8TPY5_9HEMI</name>
<feature type="transmembrane region" description="Helical" evidence="1">
    <location>
        <begin position="88"/>
        <end position="113"/>
    </location>
</feature>
<keyword evidence="1" id="KW-0812">Transmembrane</keyword>
<dbReference type="AlphaFoldDB" id="A0A8D8TPY5"/>
<dbReference type="EMBL" id="HBUF01295928">
    <property type="protein sequence ID" value="CAG6690106.1"/>
    <property type="molecule type" value="Transcribed_RNA"/>
</dbReference>
<organism evidence="2">
    <name type="scientific">Cacopsylla melanoneura</name>
    <dbReference type="NCBI Taxonomy" id="428564"/>
    <lineage>
        <taxon>Eukaryota</taxon>
        <taxon>Metazoa</taxon>
        <taxon>Ecdysozoa</taxon>
        <taxon>Arthropoda</taxon>
        <taxon>Hexapoda</taxon>
        <taxon>Insecta</taxon>
        <taxon>Pterygota</taxon>
        <taxon>Neoptera</taxon>
        <taxon>Paraneoptera</taxon>
        <taxon>Hemiptera</taxon>
        <taxon>Sternorrhyncha</taxon>
        <taxon>Psylloidea</taxon>
        <taxon>Psyllidae</taxon>
        <taxon>Psyllinae</taxon>
        <taxon>Cacopsylla</taxon>
    </lineage>
</organism>
<evidence type="ECO:0000256" key="1">
    <source>
        <dbReference type="SAM" id="Phobius"/>
    </source>
</evidence>
<evidence type="ECO:0000313" key="2">
    <source>
        <dbReference type="EMBL" id="CAG6690105.1"/>
    </source>
</evidence>
<proteinExistence type="predicted"/>
<dbReference type="EMBL" id="HBUF01295927">
    <property type="protein sequence ID" value="CAG6690105.1"/>
    <property type="molecule type" value="Transcribed_RNA"/>
</dbReference>
<keyword evidence="1" id="KW-1133">Transmembrane helix</keyword>
<dbReference type="EMBL" id="HBUF01295926">
    <property type="protein sequence ID" value="CAG6690104.1"/>
    <property type="molecule type" value="Transcribed_RNA"/>
</dbReference>